<dbReference type="HAMAP" id="MF_00409">
    <property type="entry name" value="LpxK"/>
    <property type="match status" value="1"/>
</dbReference>
<keyword evidence="8" id="KW-0067">ATP-binding</keyword>
<dbReference type="GO" id="GO:0009245">
    <property type="term" value="P:lipid A biosynthetic process"/>
    <property type="evidence" value="ECO:0007669"/>
    <property type="project" value="UniProtKB-KW"/>
</dbReference>
<feature type="region of interest" description="Disordered" evidence="10">
    <location>
        <begin position="399"/>
        <end position="461"/>
    </location>
</feature>
<keyword evidence="6" id="KW-0547">Nucleotide-binding</keyword>
<evidence type="ECO:0000256" key="3">
    <source>
        <dbReference type="ARBA" id="ARBA00022516"/>
    </source>
</evidence>
<evidence type="ECO:0000256" key="10">
    <source>
        <dbReference type="SAM" id="MobiDB-lite"/>
    </source>
</evidence>
<reference evidence="12" key="1">
    <citation type="submission" date="2021-05" db="EMBL/GenBank/DDBJ databases">
        <title>The genome of the haptophyte Pavlova lutheri (Diacronema luteri, Pavlovales) - a model for lipid biosynthesis in eukaryotic algae.</title>
        <authorList>
            <person name="Hulatt C.J."/>
            <person name="Posewitz M.C."/>
        </authorList>
    </citation>
    <scope>NUCLEOTIDE SEQUENCE</scope>
    <source>
        <strain evidence="12">NIVA-4/92</strain>
    </source>
</reference>
<evidence type="ECO:0000256" key="4">
    <source>
        <dbReference type="ARBA" id="ARBA00022556"/>
    </source>
</evidence>
<dbReference type="GO" id="GO:0009029">
    <property type="term" value="F:lipid-A 4'-kinase activity"/>
    <property type="evidence" value="ECO:0007669"/>
    <property type="project" value="UniProtKB-EC"/>
</dbReference>
<evidence type="ECO:0000256" key="11">
    <source>
        <dbReference type="SAM" id="Phobius"/>
    </source>
</evidence>
<dbReference type="NCBIfam" id="TIGR00682">
    <property type="entry name" value="lpxK"/>
    <property type="match status" value="1"/>
</dbReference>
<name>A0A8J5XIS0_DIALT</name>
<feature type="transmembrane region" description="Helical" evidence="11">
    <location>
        <begin position="695"/>
        <end position="717"/>
    </location>
</feature>
<evidence type="ECO:0000256" key="9">
    <source>
        <dbReference type="ARBA" id="ARBA00023098"/>
    </source>
</evidence>
<dbReference type="UniPathway" id="UPA00359">
    <property type="reaction ID" value="UER00482"/>
</dbReference>
<evidence type="ECO:0000313" key="12">
    <source>
        <dbReference type="EMBL" id="KAG8464997.1"/>
    </source>
</evidence>
<evidence type="ECO:0000256" key="6">
    <source>
        <dbReference type="ARBA" id="ARBA00022741"/>
    </source>
</evidence>
<protein>
    <recommendedName>
        <fullName evidence="2">tetraacyldisaccharide 4'-kinase</fullName>
        <ecNumber evidence="2">2.7.1.130</ecNumber>
    </recommendedName>
</protein>
<keyword evidence="7" id="KW-0418">Kinase</keyword>
<feature type="transmembrane region" description="Helical" evidence="11">
    <location>
        <begin position="587"/>
        <end position="607"/>
    </location>
</feature>
<sequence>MAHVAHRRGAFGHAATLGQLLHRPRFWRTAEDWARLPRVSRAALVAASWAYALASRAHARSVRSMRTPIPTVCVGSVLAGGSGKTPVAQAVVEVVRALTAGAIEPHVVCRGYGGRAVGPTRVALDVHDALCVGDEPLLHAAAGAPTWVARDRLAGVAAAAAHGARLAVLDDGLQHWRLRADVALLVLRTPRTRALGNARTLPAGPLREPVGRALARVDAIVILDDQSCGAIVEARQPAVACTVAPCAAAYLESSSSIAPSADALELARELVDLRARERSQPLVLHAALCPTAASRAALVGLDVVAFSASASPEPFDATLHALVSERARAGARAGRIFAHYAYPDHTHLDEAEVTWLLARARDARARLVCTAKDAVRLPVWARAHVLVLSVRVVWEANRAPLPPPHEQPPIEQPQPQPQPAHEQQQPQPQPLQPREPRTALRAVSSSQPPANARPSGARVSAWWPHGAPYDAQLRRSMERLSAATVVNMLHADRLRSADGAASHELTAELLARAVDEAHMRQMVVMLRVAVITAFLCTGALAVVLTSLVPADASRRDTTTQPAERGESSTLARPASVDAVVLARARTVVLTFGFGATGSLILLCFHASAQQRVRILAAGLFGLTVLTAATTPWLATIVRLALRLAAGAVPVGARGPSVLVEMFVAVLQVLVIAVCVVRGLVLFWRHRADAHKLLRTSWSSLTIVYVGTSAVGLAEFVARAAGVER</sequence>
<feature type="transmembrane region" description="Helical" evidence="11">
    <location>
        <begin position="661"/>
        <end position="683"/>
    </location>
</feature>
<gene>
    <name evidence="12" type="ORF">KFE25_012360</name>
</gene>
<evidence type="ECO:0000256" key="5">
    <source>
        <dbReference type="ARBA" id="ARBA00022679"/>
    </source>
</evidence>
<dbReference type="Proteomes" id="UP000751190">
    <property type="component" value="Unassembled WGS sequence"/>
</dbReference>
<keyword evidence="5" id="KW-0808">Transferase</keyword>
<proteinExistence type="inferred from homology"/>
<evidence type="ECO:0000256" key="2">
    <source>
        <dbReference type="ARBA" id="ARBA00012071"/>
    </source>
</evidence>
<keyword evidence="4" id="KW-0441">Lipid A biosynthesis</keyword>
<dbReference type="Pfam" id="PF02606">
    <property type="entry name" value="LpxK"/>
    <property type="match status" value="1"/>
</dbReference>
<evidence type="ECO:0000256" key="8">
    <source>
        <dbReference type="ARBA" id="ARBA00022840"/>
    </source>
</evidence>
<accession>A0A8J5XIS0</accession>
<dbReference type="PANTHER" id="PTHR42724">
    <property type="entry name" value="TETRAACYLDISACCHARIDE 4'-KINASE"/>
    <property type="match status" value="1"/>
</dbReference>
<dbReference type="GO" id="GO:0005886">
    <property type="term" value="C:plasma membrane"/>
    <property type="evidence" value="ECO:0007669"/>
    <property type="project" value="TreeGrafter"/>
</dbReference>
<feature type="compositionally biased region" description="Pro residues" evidence="10">
    <location>
        <begin position="400"/>
        <end position="418"/>
    </location>
</feature>
<keyword evidence="3" id="KW-0444">Lipid biosynthesis</keyword>
<dbReference type="OrthoDB" id="10266567at2759"/>
<organism evidence="12 13">
    <name type="scientific">Diacronema lutheri</name>
    <name type="common">Unicellular marine alga</name>
    <name type="synonym">Monochrysis lutheri</name>
    <dbReference type="NCBI Taxonomy" id="2081491"/>
    <lineage>
        <taxon>Eukaryota</taxon>
        <taxon>Haptista</taxon>
        <taxon>Haptophyta</taxon>
        <taxon>Pavlovophyceae</taxon>
        <taxon>Pavlovales</taxon>
        <taxon>Pavlovaceae</taxon>
        <taxon>Diacronema</taxon>
    </lineage>
</organism>
<feature type="transmembrane region" description="Helical" evidence="11">
    <location>
        <begin position="614"/>
        <end position="641"/>
    </location>
</feature>
<keyword evidence="11" id="KW-1133">Transmembrane helix</keyword>
<dbReference type="InterPro" id="IPR003758">
    <property type="entry name" value="LpxK"/>
</dbReference>
<comment type="caution">
    <text evidence="12">The sequence shown here is derived from an EMBL/GenBank/DDBJ whole genome shotgun (WGS) entry which is preliminary data.</text>
</comment>
<evidence type="ECO:0000256" key="7">
    <source>
        <dbReference type="ARBA" id="ARBA00022777"/>
    </source>
</evidence>
<dbReference type="EMBL" id="JAGTXO010000011">
    <property type="protein sequence ID" value="KAG8464997.1"/>
    <property type="molecule type" value="Genomic_DNA"/>
</dbReference>
<dbReference type="EC" id="2.7.1.130" evidence="2"/>
<keyword evidence="13" id="KW-1185">Reference proteome</keyword>
<dbReference type="AlphaFoldDB" id="A0A8J5XIS0"/>
<keyword evidence="11" id="KW-0812">Transmembrane</keyword>
<comment type="pathway">
    <text evidence="1">Glycolipid biosynthesis; lipid IV(A) biosynthesis; lipid IV(A) from (3R)-3-hydroxytetradecanoyl-[acyl-carrier-protein] and UDP-N-acetyl-alpha-D-glucosamine: step 6/6.</text>
</comment>
<feature type="transmembrane region" description="Helical" evidence="11">
    <location>
        <begin position="528"/>
        <end position="548"/>
    </location>
</feature>
<keyword evidence="11" id="KW-0472">Membrane</keyword>
<evidence type="ECO:0000256" key="1">
    <source>
        <dbReference type="ARBA" id="ARBA00004870"/>
    </source>
</evidence>
<keyword evidence="9" id="KW-0443">Lipid metabolism</keyword>
<evidence type="ECO:0000313" key="13">
    <source>
        <dbReference type="Proteomes" id="UP000751190"/>
    </source>
</evidence>
<dbReference type="GO" id="GO:0005524">
    <property type="term" value="F:ATP binding"/>
    <property type="evidence" value="ECO:0007669"/>
    <property type="project" value="UniProtKB-KW"/>
</dbReference>
<dbReference type="PANTHER" id="PTHR42724:SF1">
    <property type="entry name" value="TETRAACYLDISACCHARIDE 4'-KINASE, MITOCHONDRIAL-RELATED"/>
    <property type="match status" value="1"/>
</dbReference>